<dbReference type="InterPro" id="IPR027473">
    <property type="entry name" value="L-asparaginase_C"/>
</dbReference>
<dbReference type="PIRSF" id="PIRSF500176">
    <property type="entry name" value="L_ASNase"/>
    <property type="match status" value="1"/>
</dbReference>
<dbReference type="Pfam" id="PF17763">
    <property type="entry name" value="Asparaginase_C"/>
    <property type="match status" value="1"/>
</dbReference>
<dbReference type="InterPro" id="IPR027474">
    <property type="entry name" value="L-asparaginase_N"/>
</dbReference>
<dbReference type="Proteomes" id="UP000605992">
    <property type="component" value="Unassembled WGS sequence"/>
</dbReference>
<dbReference type="Gene3D" id="3.40.50.1170">
    <property type="entry name" value="L-asparaginase, N-terminal domain"/>
    <property type="match status" value="1"/>
</dbReference>
<accession>A0A8J3V1A1</accession>
<evidence type="ECO:0000313" key="6">
    <source>
        <dbReference type="EMBL" id="GII55869.1"/>
    </source>
</evidence>
<dbReference type="PANTHER" id="PTHR11707">
    <property type="entry name" value="L-ASPARAGINASE"/>
    <property type="match status" value="1"/>
</dbReference>
<dbReference type="InterPro" id="IPR037152">
    <property type="entry name" value="L-asparaginase_N_sf"/>
</dbReference>
<dbReference type="InterPro" id="IPR040919">
    <property type="entry name" value="Asparaginase_C"/>
</dbReference>
<dbReference type="SFLD" id="SFLDS00057">
    <property type="entry name" value="Glutaminase/Asparaginase"/>
    <property type="match status" value="1"/>
</dbReference>
<dbReference type="InterPro" id="IPR036152">
    <property type="entry name" value="Asp/glu_Ase-like_sf"/>
</dbReference>
<dbReference type="PIRSF" id="PIRSF001220">
    <property type="entry name" value="L-ASNase_gatD"/>
    <property type="match status" value="1"/>
</dbReference>
<comment type="caution">
    <text evidence="6">The sequence shown here is derived from an EMBL/GenBank/DDBJ whole genome shotgun (WGS) entry which is preliminary data.</text>
</comment>
<dbReference type="CDD" id="cd08964">
    <property type="entry name" value="L-asparaginase_II"/>
    <property type="match status" value="1"/>
</dbReference>
<evidence type="ECO:0000259" key="4">
    <source>
        <dbReference type="Pfam" id="PF00710"/>
    </source>
</evidence>
<dbReference type="SUPFAM" id="SSF53774">
    <property type="entry name" value="Glutaminase/Asparaginase"/>
    <property type="match status" value="1"/>
</dbReference>
<keyword evidence="7" id="KW-1185">Reference proteome</keyword>
<dbReference type="AlphaFoldDB" id="A0A8J3V1A1"/>
<dbReference type="EMBL" id="BOOR01000031">
    <property type="protein sequence ID" value="GII55869.1"/>
    <property type="molecule type" value="Genomic_DNA"/>
</dbReference>
<sequence>MSIRIEVFSLGGTIAMTPGTDGGGVVPKLTGRQLLAAVPGLAELGVEIEPREFRRLPGASLSFADIRDLAAAIAEGGADGVVVTQGTDTIEETAYLLDLLHTGDAPVVVTGAMRNPALAGPDGPANILAAIRVAADPAARGHGCLVVSADEIHAASRVHKTHSTSVATFASPDRGPLGHVVEGRPQFVSSPRDRVTVRLPSEAAFARVALVTATFGDDGASLRLFADACDGMVVAAMGVGHVPVAYLDALTVLAERAPVVLTSRTGAGPVLTGTYGYPGSESDLLGRGLISAGFLHPYKARMLLTALLTAGASRDEIAEAFSRAGALHA</sequence>
<dbReference type="Gene3D" id="3.40.50.40">
    <property type="match status" value="1"/>
</dbReference>
<evidence type="ECO:0000313" key="7">
    <source>
        <dbReference type="Proteomes" id="UP000605992"/>
    </source>
</evidence>
<reference evidence="6" key="1">
    <citation type="submission" date="2021-01" db="EMBL/GenBank/DDBJ databases">
        <title>Whole genome shotgun sequence of Planotetraspora thailandica NBRC 104271.</title>
        <authorList>
            <person name="Komaki H."/>
            <person name="Tamura T."/>
        </authorList>
    </citation>
    <scope>NUCLEOTIDE SEQUENCE</scope>
    <source>
        <strain evidence="6">NBRC 104271</strain>
    </source>
</reference>
<dbReference type="GO" id="GO:0006528">
    <property type="term" value="P:asparagine metabolic process"/>
    <property type="evidence" value="ECO:0007669"/>
    <property type="project" value="InterPro"/>
</dbReference>
<dbReference type="GO" id="GO:0004067">
    <property type="term" value="F:asparaginase activity"/>
    <property type="evidence" value="ECO:0007669"/>
    <property type="project" value="UniProtKB-UniRule"/>
</dbReference>
<gene>
    <name evidence="6" type="primary">ansA</name>
    <name evidence="6" type="ORF">Pth03_42580</name>
</gene>
<organism evidence="6 7">
    <name type="scientific">Planotetraspora thailandica</name>
    <dbReference type="NCBI Taxonomy" id="487172"/>
    <lineage>
        <taxon>Bacteria</taxon>
        <taxon>Bacillati</taxon>
        <taxon>Actinomycetota</taxon>
        <taxon>Actinomycetes</taxon>
        <taxon>Streptosporangiales</taxon>
        <taxon>Streptosporangiaceae</taxon>
        <taxon>Planotetraspora</taxon>
    </lineage>
</organism>
<evidence type="ECO:0000256" key="1">
    <source>
        <dbReference type="ARBA" id="ARBA00010518"/>
    </source>
</evidence>
<dbReference type="InterPro" id="IPR006034">
    <property type="entry name" value="Asparaginase/glutaminase-like"/>
</dbReference>
<dbReference type="PRINTS" id="PR00139">
    <property type="entry name" value="ASNGLNASE"/>
</dbReference>
<dbReference type="Pfam" id="PF00710">
    <property type="entry name" value="Asparaginase"/>
    <property type="match status" value="1"/>
</dbReference>
<evidence type="ECO:0000259" key="5">
    <source>
        <dbReference type="Pfam" id="PF17763"/>
    </source>
</evidence>
<proteinExistence type="inferred from homology"/>
<evidence type="ECO:0000256" key="3">
    <source>
        <dbReference type="PIRSR" id="PIRSR001220-1"/>
    </source>
</evidence>
<dbReference type="PROSITE" id="PS51732">
    <property type="entry name" value="ASN_GLN_ASE_3"/>
    <property type="match status" value="1"/>
</dbReference>
<dbReference type="InterPro" id="IPR004550">
    <property type="entry name" value="AsnASE_II"/>
</dbReference>
<protein>
    <submittedName>
        <fullName evidence="6">L-asparaginase</fullName>
    </submittedName>
</protein>
<feature type="domain" description="Asparaginase/glutaminase C-terminal" evidence="5">
    <location>
        <begin position="207"/>
        <end position="321"/>
    </location>
</feature>
<comment type="similarity">
    <text evidence="1">Belongs to the asparaginase 1 family.</text>
</comment>
<dbReference type="PANTHER" id="PTHR11707:SF28">
    <property type="entry name" value="60 KDA LYSOPHOSPHOLIPASE"/>
    <property type="match status" value="1"/>
</dbReference>
<name>A0A8J3V1A1_9ACTN</name>
<feature type="domain" description="L-asparaginase N-terminal" evidence="4">
    <location>
        <begin position="4"/>
        <end position="189"/>
    </location>
</feature>
<evidence type="ECO:0000256" key="2">
    <source>
        <dbReference type="ARBA" id="ARBA00022801"/>
    </source>
</evidence>
<dbReference type="RefSeq" id="WP_239119232.1">
    <property type="nucleotide sequence ID" value="NZ_BOOR01000031.1"/>
</dbReference>
<feature type="active site" description="O-isoaspartyl threonine intermediate" evidence="3">
    <location>
        <position position="13"/>
    </location>
</feature>
<keyword evidence="2" id="KW-0378">Hydrolase</keyword>
<dbReference type="SMART" id="SM00870">
    <property type="entry name" value="Asparaginase"/>
    <property type="match status" value="1"/>
</dbReference>